<keyword evidence="2" id="KW-1133">Transmembrane helix</keyword>
<gene>
    <name evidence="3" type="ORF">GCM10009827_109970</name>
</gene>
<proteinExistence type="predicted"/>
<sequence>MTNLNTAGHADSAGKDNSASRDADAEISVADTGAATASSGGFANAGLFQGNLYQHAAPEEIRQAGFVDRGGTLNQIAGDVSGGVSGKTLVLITIPVILISVATIYAIVALPSKLANSAAWRSGISSNATTGTAPSLIASPSTPPSPSSPPSALTATLTGVDNTCTSVIFPRALKDESKPFADSTKQPMDATAFMAKELQLGAYPFGEMMIRLNAQSSLPQSVTIIDVSLIDLTIEDPVAGILVNLMTCGGDAANRMVIHAAGPDRRPFAVDEFDHETKIHFFDRETIPVSPGKKASFVIQVLPEEAKVKSASYRFRLALSFEVDGIVNKVVVDDGGREFRLTTGCQFDSVTTSHGATNEFLHKVDPVRYAQILCG</sequence>
<protein>
    <submittedName>
        <fullName evidence="3">Uncharacterized protein</fullName>
    </submittedName>
</protein>
<name>A0ABN2D6Q7_9ACTN</name>
<accession>A0ABN2D6Q7</accession>
<feature type="compositionally biased region" description="Basic and acidic residues" evidence="1">
    <location>
        <begin position="12"/>
        <end position="24"/>
    </location>
</feature>
<feature type="transmembrane region" description="Helical" evidence="2">
    <location>
        <begin position="89"/>
        <end position="111"/>
    </location>
</feature>
<evidence type="ECO:0000313" key="4">
    <source>
        <dbReference type="Proteomes" id="UP001501470"/>
    </source>
</evidence>
<keyword evidence="2" id="KW-0812">Transmembrane</keyword>
<reference evidence="3 4" key="1">
    <citation type="journal article" date="2019" name="Int. J. Syst. Evol. Microbiol.">
        <title>The Global Catalogue of Microorganisms (GCM) 10K type strain sequencing project: providing services to taxonomists for standard genome sequencing and annotation.</title>
        <authorList>
            <consortium name="The Broad Institute Genomics Platform"/>
            <consortium name="The Broad Institute Genome Sequencing Center for Infectious Disease"/>
            <person name="Wu L."/>
            <person name="Ma J."/>
        </authorList>
    </citation>
    <scope>NUCLEOTIDE SEQUENCE [LARGE SCALE GENOMIC DNA]</scope>
    <source>
        <strain evidence="3 4">JCM 15933</strain>
    </source>
</reference>
<dbReference type="RefSeq" id="WP_344514079.1">
    <property type="nucleotide sequence ID" value="NZ_BAAAQD010000043.1"/>
</dbReference>
<evidence type="ECO:0000313" key="3">
    <source>
        <dbReference type="EMBL" id="GAA1570128.1"/>
    </source>
</evidence>
<dbReference type="Proteomes" id="UP001501470">
    <property type="component" value="Unassembled WGS sequence"/>
</dbReference>
<keyword evidence="4" id="KW-1185">Reference proteome</keyword>
<organism evidence="3 4">
    <name type="scientific">Dactylosporangium maewongense</name>
    <dbReference type="NCBI Taxonomy" id="634393"/>
    <lineage>
        <taxon>Bacteria</taxon>
        <taxon>Bacillati</taxon>
        <taxon>Actinomycetota</taxon>
        <taxon>Actinomycetes</taxon>
        <taxon>Micromonosporales</taxon>
        <taxon>Micromonosporaceae</taxon>
        <taxon>Dactylosporangium</taxon>
    </lineage>
</organism>
<evidence type="ECO:0000256" key="2">
    <source>
        <dbReference type="SAM" id="Phobius"/>
    </source>
</evidence>
<evidence type="ECO:0000256" key="1">
    <source>
        <dbReference type="SAM" id="MobiDB-lite"/>
    </source>
</evidence>
<keyword evidence="2" id="KW-0472">Membrane</keyword>
<feature type="region of interest" description="Disordered" evidence="1">
    <location>
        <begin position="1"/>
        <end position="24"/>
    </location>
</feature>
<feature type="region of interest" description="Disordered" evidence="1">
    <location>
        <begin position="134"/>
        <end position="154"/>
    </location>
</feature>
<comment type="caution">
    <text evidence="3">The sequence shown here is derived from an EMBL/GenBank/DDBJ whole genome shotgun (WGS) entry which is preliminary data.</text>
</comment>
<dbReference type="EMBL" id="BAAAQD010000043">
    <property type="protein sequence ID" value="GAA1570128.1"/>
    <property type="molecule type" value="Genomic_DNA"/>
</dbReference>